<organism evidence="1 2">
    <name type="scientific">Vibrio phage V09</name>
    <dbReference type="NCBI Taxonomy" id="2724327"/>
    <lineage>
        <taxon>Viruses</taxon>
        <taxon>Duplodnaviria</taxon>
        <taxon>Heunggongvirae</taxon>
        <taxon>Uroviricota</taxon>
        <taxon>Caudoviricetes</taxon>
        <taxon>Pantevenvirales</taxon>
        <taxon>Straboviridae</taxon>
        <taxon>Schizotequatrovirus</taxon>
        <taxon>Schizotequatrovirus KVP40</taxon>
    </lineage>
</organism>
<evidence type="ECO:0000313" key="1">
    <source>
        <dbReference type="EMBL" id="QIW91159.1"/>
    </source>
</evidence>
<name>A0A6H0X9Q1_9CAUD</name>
<accession>A0A6H0X9Q1</accession>
<reference evidence="1 2" key="1">
    <citation type="submission" date="2020-03" db="EMBL/GenBank/DDBJ databases">
        <authorList>
            <person name="Ni P."/>
            <person name="Yin Y."/>
        </authorList>
    </citation>
    <scope>NUCLEOTIDE SEQUENCE [LARGE SCALE GENOMIC DNA]</scope>
</reference>
<evidence type="ECO:0000313" key="2">
    <source>
        <dbReference type="Proteomes" id="UP000502092"/>
    </source>
</evidence>
<gene>
    <name evidence="1" type="ORF">COHAPHLL_00323</name>
</gene>
<dbReference type="EMBL" id="MT135026">
    <property type="protein sequence ID" value="QIW91159.1"/>
    <property type="molecule type" value="Genomic_DNA"/>
</dbReference>
<proteinExistence type="predicted"/>
<protein>
    <submittedName>
        <fullName evidence="1">Uncharacterized protein</fullName>
    </submittedName>
</protein>
<dbReference type="Proteomes" id="UP000502092">
    <property type="component" value="Segment"/>
</dbReference>
<sequence length="284" mass="32711">MNPSNREMTGFNNISRTGKLKLQSDADNVRAMCMDVVRLLNSKNIPSNFDINHNDGGNIGVHEWVSQIRFIHLKYMNVNFQTKIFKHAYHNTENVVDYFDTFKHSDKYHLSAKPRFLEYENVVFLCGSNVLELAIDFDKIDTLVEHYPDLVIKPHPITTLYYINMLKTRYGSKRVLSQKISGVDVLKSAKRVWLPSTSEFWFSALNYDKEIGFISKDGFCGTYTSIINAVWELHEETGEPLKDIVNKIISSPYSGLYGSMADFEEHHEKYCNVILELGGNFDNV</sequence>